<feature type="transmembrane region" description="Helical" evidence="1">
    <location>
        <begin position="341"/>
        <end position="362"/>
    </location>
</feature>
<evidence type="ECO:0000313" key="3">
    <source>
        <dbReference type="Proteomes" id="UP000637769"/>
    </source>
</evidence>
<protein>
    <recommendedName>
        <fullName evidence="4">ABC-2 type transport system permease protein</fullName>
    </recommendedName>
</protein>
<evidence type="ECO:0000256" key="1">
    <source>
        <dbReference type="SAM" id="Phobius"/>
    </source>
</evidence>
<name>A0ABQ1LIU9_9PROT</name>
<proteinExistence type="predicted"/>
<sequence length="421" mass="45385">MSGLRSTRASSGFTFFFKLRARYLLHAAKALLMQRWMMLVGAVLASPSIPFVAIFLQLGHLSMAVLAGPQGFRAHLIAVFAAQTGFVAWSQGLCRFLRGGNFRPFLDTLPITPQTRLLTAGALLAALDLPLFLPFVIGGILTGAASLSALCLYCMALMVFAGLVLVLQAALVERLIPLCIAIFVADFLLAGGCVTQPVWSRVLCLIGAAGSGAAGFVLAGREPGIGALSAWLSAHRRLPRHVRARPVDRLARLSPVLRVQLRSWLEPESGVGVVLVIALLLPIGLWVLLSVFAYDGRSIPVMIVGMALVSQCSLAPFVALDTAHRRAKAFIATLPLSRSFWIRRDLALVLTVFAPSAFVFVLPLCLHALVSPVALIVIVVSYALLLVAMRSSLRIDTRWRPMASVTLSILWVSFILMEVTA</sequence>
<feature type="transmembrane region" description="Helical" evidence="1">
    <location>
        <begin position="299"/>
        <end position="320"/>
    </location>
</feature>
<evidence type="ECO:0008006" key="4">
    <source>
        <dbReference type="Google" id="ProtNLM"/>
    </source>
</evidence>
<feature type="transmembrane region" description="Helical" evidence="1">
    <location>
        <begin position="271"/>
        <end position="293"/>
    </location>
</feature>
<feature type="transmembrane region" description="Helical" evidence="1">
    <location>
        <begin position="174"/>
        <end position="192"/>
    </location>
</feature>
<organism evidence="2 3">
    <name type="scientific">Asaia siamensis</name>
    <dbReference type="NCBI Taxonomy" id="110479"/>
    <lineage>
        <taxon>Bacteria</taxon>
        <taxon>Pseudomonadati</taxon>
        <taxon>Pseudomonadota</taxon>
        <taxon>Alphaproteobacteria</taxon>
        <taxon>Acetobacterales</taxon>
        <taxon>Acetobacteraceae</taxon>
        <taxon>Asaia</taxon>
    </lineage>
</organism>
<keyword evidence="1" id="KW-0472">Membrane</keyword>
<dbReference type="EMBL" id="BMCH01000002">
    <property type="protein sequence ID" value="GGC25200.1"/>
    <property type="molecule type" value="Genomic_DNA"/>
</dbReference>
<feature type="transmembrane region" description="Helical" evidence="1">
    <location>
        <begin position="399"/>
        <end position="417"/>
    </location>
</feature>
<feature type="transmembrane region" description="Helical" evidence="1">
    <location>
        <begin position="76"/>
        <end position="97"/>
    </location>
</feature>
<feature type="transmembrane region" description="Helical" evidence="1">
    <location>
        <begin position="36"/>
        <end position="56"/>
    </location>
</feature>
<reference evidence="3" key="1">
    <citation type="journal article" date="2019" name="Int. J. Syst. Evol. Microbiol.">
        <title>The Global Catalogue of Microorganisms (GCM) 10K type strain sequencing project: providing services to taxonomists for standard genome sequencing and annotation.</title>
        <authorList>
            <consortium name="The Broad Institute Genomics Platform"/>
            <consortium name="The Broad Institute Genome Sequencing Center for Infectious Disease"/>
            <person name="Wu L."/>
            <person name="Ma J."/>
        </authorList>
    </citation>
    <scope>NUCLEOTIDE SEQUENCE [LARGE SCALE GENOMIC DNA]</scope>
    <source>
        <strain evidence="3">CCM 7132</strain>
    </source>
</reference>
<gene>
    <name evidence="2" type="ORF">GCM10007207_08230</name>
</gene>
<evidence type="ECO:0000313" key="2">
    <source>
        <dbReference type="EMBL" id="GGC25200.1"/>
    </source>
</evidence>
<accession>A0ABQ1LIU9</accession>
<feature type="transmembrane region" description="Helical" evidence="1">
    <location>
        <begin position="368"/>
        <end position="387"/>
    </location>
</feature>
<dbReference type="Proteomes" id="UP000637769">
    <property type="component" value="Unassembled WGS sequence"/>
</dbReference>
<keyword evidence="1" id="KW-0812">Transmembrane</keyword>
<feature type="transmembrane region" description="Helical" evidence="1">
    <location>
        <begin position="117"/>
        <end position="141"/>
    </location>
</feature>
<keyword evidence="1" id="KW-1133">Transmembrane helix</keyword>
<feature type="transmembrane region" description="Helical" evidence="1">
    <location>
        <begin position="198"/>
        <end position="219"/>
    </location>
</feature>
<feature type="transmembrane region" description="Helical" evidence="1">
    <location>
        <begin position="147"/>
        <end position="167"/>
    </location>
</feature>
<keyword evidence="3" id="KW-1185">Reference proteome</keyword>
<comment type="caution">
    <text evidence="2">The sequence shown here is derived from an EMBL/GenBank/DDBJ whole genome shotgun (WGS) entry which is preliminary data.</text>
</comment>